<dbReference type="PANTHER" id="PTHR38430:SF1">
    <property type="entry name" value="PROTEIN-ARGININE KINASE ACTIVATOR PROTEIN"/>
    <property type="match status" value="1"/>
</dbReference>
<proteinExistence type="predicted"/>
<accession>A0A381WSL0</accession>
<dbReference type="InterPro" id="IPR001943">
    <property type="entry name" value="UVR_dom"/>
</dbReference>
<sequence>MSDMVCDNCGTTEAVVNLTQIVNNQMSTYRLCEKCAAEKGLESTPEAANFPLTDFLAQMGTDTIPDTDPKDTQCSFCGLTFSDFRETGRLGCPECYETYASHLQKLLRRVHGGTQHVGKIYLPPDPTASEVERRLNGLRRKLHRAVESEDFEHAAELRDEIRSLEPA</sequence>
<dbReference type="GO" id="GO:0005507">
    <property type="term" value="F:copper ion binding"/>
    <property type="evidence" value="ECO:0007669"/>
    <property type="project" value="TreeGrafter"/>
</dbReference>
<dbReference type="AlphaFoldDB" id="A0A381WSL0"/>
<evidence type="ECO:0000313" key="2">
    <source>
        <dbReference type="EMBL" id="SVA54933.1"/>
    </source>
</evidence>
<dbReference type="EMBL" id="UINC01012600">
    <property type="protein sequence ID" value="SVA54933.1"/>
    <property type="molecule type" value="Genomic_DNA"/>
</dbReference>
<dbReference type="GO" id="GO:0046870">
    <property type="term" value="F:cadmium ion binding"/>
    <property type="evidence" value="ECO:0007669"/>
    <property type="project" value="TreeGrafter"/>
</dbReference>
<dbReference type="Gene3D" id="4.10.860.10">
    <property type="entry name" value="UVR domain"/>
    <property type="match status" value="1"/>
</dbReference>
<dbReference type="GO" id="GO:1990170">
    <property type="term" value="P:stress response to cadmium ion"/>
    <property type="evidence" value="ECO:0007669"/>
    <property type="project" value="TreeGrafter"/>
</dbReference>
<protein>
    <recommendedName>
        <fullName evidence="1">UVR domain-containing protein</fullName>
    </recommendedName>
</protein>
<dbReference type="GO" id="GO:0050897">
    <property type="term" value="F:cobalt ion binding"/>
    <property type="evidence" value="ECO:0007669"/>
    <property type="project" value="TreeGrafter"/>
</dbReference>
<dbReference type="GO" id="GO:0008270">
    <property type="term" value="F:zinc ion binding"/>
    <property type="evidence" value="ECO:0007669"/>
    <property type="project" value="TreeGrafter"/>
</dbReference>
<dbReference type="PIRSF" id="PIRSF015034">
    <property type="entry name" value="YacH"/>
    <property type="match status" value="1"/>
</dbReference>
<dbReference type="GO" id="GO:1990169">
    <property type="term" value="P:stress response to copper ion"/>
    <property type="evidence" value="ECO:0007669"/>
    <property type="project" value="TreeGrafter"/>
</dbReference>
<name>A0A381WSL0_9ZZZZ</name>
<evidence type="ECO:0000259" key="1">
    <source>
        <dbReference type="PROSITE" id="PS50151"/>
    </source>
</evidence>
<dbReference type="InterPro" id="IPR036876">
    <property type="entry name" value="UVR_dom_sf"/>
</dbReference>
<organism evidence="2">
    <name type="scientific">marine metagenome</name>
    <dbReference type="NCBI Taxonomy" id="408172"/>
    <lineage>
        <taxon>unclassified sequences</taxon>
        <taxon>metagenomes</taxon>
        <taxon>ecological metagenomes</taxon>
    </lineage>
</organism>
<dbReference type="PROSITE" id="PS50151">
    <property type="entry name" value="UVR"/>
    <property type="match status" value="1"/>
</dbReference>
<feature type="domain" description="UVR" evidence="1">
    <location>
        <begin position="132"/>
        <end position="167"/>
    </location>
</feature>
<dbReference type="Pfam" id="PF02151">
    <property type="entry name" value="UVR"/>
    <property type="match status" value="1"/>
</dbReference>
<gene>
    <name evidence="2" type="ORF">METZ01_LOCUS107787</name>
</gene>
<dbReference type="SUPFAM" id="SSF46600">
    <property type="entry name" value="C-terminal UvrC-binding domain of UvrB"/>
    <property type="match status" value="1"/>
</dbReference>
<reference evidence="2" key="1">
    <citation type="submission" date="2018-05" db="EMBL/GenBank/DDBJ databases">
        <authorList>
            <person name="Lanie J.A."/>
            <person name="Ng W.-L."/>
            <person name="Kazmierczak K.M."/>
            <person name="Andrzejewski T.M."/>
            <person name="Davidsen T.M."/>
            <person name="Wayne K.J."/>
            <person name="Tettelin H."/>
            <person name="Glass J.I."/>
            <person name="Rusch D."/>
            <person name="Podicherti R."/>
            <person name="Tsui H.-C.T."/>
            <person name="Winkler M.E."/>
        </authorList>
    </citation>
    <scope>NUCLEOTIDE SEQUENCE</scope>
</reference>
<dbReference type="PANTHER" id="PTHR38430">
    <property type="entry name" value="PROTEIN-ARGININE KINASE ACTIVATOR PROTEIN"/>
    <property type="match status" value="1"/>
</dbReference>
<dbReference type="InterPro" id="IPR025542">
    <property type="entry name" value="YacH"/>
</dbReference>